<protein>
    <submittedName>
        <fullName evidence="1">Uncharacterized protein</fullName>
    </submittedName>
</protein>
<proteinExistence type="predicted"/>
<gene>
    <name evidence="1" type="ORF">AZE42_08492</name>
</gene>
<evidence type="ECO:0000313" key="1">
    <source>
        <dbReference type="EMBL" id="OJA20725.1"/>
    </source>
</evidence>
<sequence>MSMMMILQVVANLASPVGINRLLS</sequence>
<dbReference type="EMBL" id="LVVM01000427">
    <property type="protein sequence ID" value="OJA20725.1"/>
    <property type="molecule type" value="Genomic_DNA"/>
</dbReference>
<keyword evidence="2" id="KW-1185">Reference proteome</keyword>
<dbReference type="AlphaFoldDB" id="A0A1J8QIG8"/>
<evidence type="ECO:0000313" key="2">
    <source>
        <dbReference type="Proteomes" id="UP000183567"/>
    </source>
</evidence>
<name>A0A1J8QIG8_9AGAM</name>
<comment type="caution">
    <text evidence="1">The sequence shown here is derived from an EMBL/GenBank/DDBJ whole genome shotgun (WGS) entry which is preliminary data.</text>
</comment>
<organism evidence="1 2">
    <name type="scientific">Rhizopogon vesiculosus</name>
    <dbReference type="NCBI Taxonomy" id="180088"/>
    <lineage>
        <taxon>Eukaryota</taxon>
        <taxon>Fungi</taxon>
        <taxon>Dikarya</taxon>
        <taxon>Basidiomycota</taxon>
        <taxon>Agaricomycotina</taxon>
        <taxon>Agaricomycetes</taxon>
        <taxon>Agaricomycetidae</taxon>
        <taxon>Boletales</taxon>
        <taxon>Suillineae</taxon>
        <taxon>Rhizopogonaceae</taxon>
        <taxon>Rhizopogon</taxon>
    </lineage>
</organism>
<dbReference type="Proteomes" id="UP000183567">
    <property type="component" value="Unassembled WGS sequence"/>
</dbReference>
<accession>A0A1J8QIG8</accession>
<reference evidence="1 2" key="1">
    <citation type="submission" date="2016-03" db="EMBL/GenBank/DDBJ databases">
        <title>Comparative genomics of the ectomycorrhizal sister species Rhizopogon vinicolor and Rhizopogon vesiculosus (Basidiomycota: Boletales) reveals a divergence of the mating type B locus.</title>
        <authorList>
            <person name="Mujic A.B."/>
            <person name="Kuo A."/>
            <person name="Tritt A."/>
            <person name="Lipzen A."/>
            <person name="Chen C."/>
            <person name="Johnson J."/>
            <person name="Sharma A."/>
            <person name="Barry K."/>
            <person name="Grigoriev I.V."/>
            <person name="Spatafora J.W."/>
        </authorList>
    </citation>
    <scope>NUCLEOTIDE SEQUENCE [LARGE SCALE GENOMIC DNA]</scope>
    <source>
        <strain evidence="1 2">AM-OR11-056</strain>
    </source>
</reference>